<accession>A0AC34F157</accession>
<organism evidence="1 2">
    <name type="scientific">Panagrolaimus sp. ES5</name>
    <dbReference type="NCBI Taxonomy" id="591445"/>
    <lineage>
        <taxon>Eukaryota</taxon>
        <taxon>Metazoa</taxon>
        <taxon>Ecdysozoa</taxon>
        <taxon>Nematoda</taxon>
        <taxon>Chromadorea</taxon>
        <taxon>Rhabditida</taxon>
        <taxon>Tylenchina</taxon>
        <taxon>Panagrolaimomorpha</taxon>
        <taxon>Panagrolaimoidea</taxon>
        <taxon>Panagrolaimidae</taxon>
        <taxon>Panagrolaimus</taxon>
    </lineage>
</organism>
<evidence type="ECO:0000313" key="2">
    <source>
        <dbReference type="WBParaSite" id="ES5_v2.g10687.t1"/>
    </source>
</evidence>
<protein>
    <submittedName>
        <fullName evidence="2">MAGE domain-containing protein</fullName>
    </submittedName>
</protein>
<reference evidence="2" key="1">
    <citation type="submission" date="2022-11" db="UniProtKB">
        <authorList>
            <consortium name="WormBaseParasite"/>
        </authorList>
    </citation>
    <scope>IDENTIFICATION</scope>
</reference>
<name>A0AC34F157_9BILA</name>
<dbReference type="WBParaSite" id="ES5_v2.g10687.t1">
    <property type="protein sequence ID" value="ES5_v2.g10687.t1"/>
    <property type="gene ID" value="ES5_v2.g10687"/>
</dbReference>
<proteinExistence type="predicted"/>
<sequence>MRSRIIDPDDEDEEEEVVRSRPARPRSRQSRTSQSGQTAAAPRGRRRQIETIEEEDENEAAPRSSRRPQSRQDDEEEGPQSQGDKSDSLSDAVLATFTLSSKGPIREADLKPLLARGRYRDWQDGLLELNKSLSTAFGFTLVYDGAARLFFLRNDLIEMKSELSEIFDHGTLDKHRIDDGALSRNYKTFSDEDGFNDDDKKGLLFTLLASIMMSNNVEMGHKNWTVEEEVIKYMCVETMGLSAVVFEKLLSGKTAEFIKEGWLRKKEEIVGDQNYVYHYSWGPRAVGTVSTLKVFEKFCMINQTPMLEWGNYGDVLKKLDQKNDLYNPR</sequence>
<evidence type="ECO:0000313" key="1">
    <source>
        <dbReference type="Proteomes" id="UP000887579"/>
    </source>
</evidence>
<dbReference type="Proteomes" id="UP000887579">
    <property type="component" value="Unplaced"/>
</dbReference>